<dbReference type="EMBL" id="CP019481">
    <property type="protein sequence ID" value="UQC91184.1"/>
    <property type="molecule type" value="Genomic_DNA"/>
</dbReference>
<feature type="region of interest" description="Disordered" evidence="10">
    <location>
        <begin position="167"/>
        <end position="275"/>
    </location>
</feature>
<organism evidence="11 12">
    <name type="scientific">Colletotrichum lupini</name>
    <dbReference type="NCBI Taxonomy" id="145971"/>
    <lineage>
        <taxon>Eukaryota</taxon>
        <taxon>Fungi</taxon>
        <taxon>Dikarya</taxon>
        <taxon>Ascomycota</taxon>
        <taxon>Pezizomycotina</taxon>
        <taxon>Sordariomycetes</taxon>
        <taxon>Hypocreomycetidae</taxon>
        <taxon>Glomerellales</taxon>
        <taxon>Glomerellaceae</taxon>
        <taxon>Colletotrichum</taxon>
        <taxon>Colletotrichum acutatum species complex</taxon>
    </lineage>
</organism>
<evidence type="ECO:0000256" key="3">
    <source>
        <dbReference type="ARBA" id="ARBA00013628"/>
    </source>
</evidence>
<keyword evidence="12" id="KW-1185">Reference proteome</keyword>
<evidence type="ECO:0000256" key="1">
    <source>
        <dbReference type="ARBA" id="ARBA00004436"/>
    </source>
</evidence>
<evidence type="ECO:0000256" key="8">
    <source>
        <dbReference type="ARBA" id="ARBA00023204"/>
    </source>
</evidence>
<feature type="compositionally biased region" description="Basic and acidic residues" evidence="10">
    <location>
        <begin position="43"/>
        <end position="55"/>
    </location>
</feature>
<evidence type="ECO:0000256" key="7">
    <source>
        <dbReference type="ARBA" id="ARBA00023128"/>
    </source>
</evidence>
<feature type="compositionally biased region" description="Basic residues" evidence="10">
    <location>
        <begin position="33"/>
        <end position="42"/>
    </location>
</feature>
<keyword evidence="9" id="KW-1135">Mitochondrion nucleoid</keyword>
<sequence>MSLKVLSDSGGATSNENSLRTLQNNSIADTRRQQRGRRIKKMSKQESDTAKKSSTEDDEPDDWYVEWTFLLLFSTRRVCLVSYGKLMLLTMDKRIFSTGCAGTQRLPSLSGSQRKRSRTDSWITALTLESTLVVSVDENAKLTDCYFEKKDWRQCTAEMEHFKSCWKQQGNDRRTDAKDASKNVAQAPASRAPHSPAPTKFISPPSSYTPPRESMSIIDTAQPSTTSLSLSLSRPSLSPTRARVSHSSSTLHPDTHSTHSHATHSSAGKSHTRQTTMASFTVRPLLRASRTATATAFTSVARIATTSRYKAASATAAAPSPAKSTTTSSYARKTPSPAAKASKPSSSPSAAAAPKPTPAPATTTFPTAPAYVPPPQTQPSDTQQQQTPQQQTRQQQQQQQQPIDWSTSYHGLGTARFPKEVVDILLQPVNPSDVEVKPDGIIYLPEIKYRRILNQAFGPGGWGLVPKGDVVVGEKVVTREYALIAEGRFISQAQGENGYFSVENLPSAVEGCKSNALMRCCKDLGVASDLWDPVFIRQFRREYADEVWAEHVTTKRKKLVWTRKDVPLAYPYKKTN</sequence>
<feature type="compositionally biased region" description="Low complexity" evidence="10">
    <location>
        <begin position="378"/>
        <end position="402"/>
    </location>
</feature>
<dbReference type="RefSeq" id="XP_049152783.1">
    <property type="nucleotide sequence ID" value="XM_049295636.1"/>
</dbReference>
<keyword evidence="5" id="KW-0809">Transit peptide</keyword>
<dbReference type="InterPro" id="IPR009446">
    <property type="entry name" value="Mgm101"/>
</dbReference>
<dbReference type="GeneID" id="73350646"/>
<feature type="compositionally biased region" description="Low complexity" evidence="10">
    <location>
        <begin position="223"/>
        <end position="241"/>
    </location>
</feature>
<feature type="region of interest" description="Disordered" evidence="10">
    <location>
        <begin position="311"/>
        <end position="410"/>
    </location>
</feature>
<gene>
    <name evidence="11" type="ORF">CLUP02_16718</name>
</gene>
<keyword evidence="6" id="KW-0238">DNA-binding</keyword>
<evidence type="ECO:0000313" key="12">
    <source>
        <dbReference type="Proteomes" id="UP000830671"/>
    </source>
</evidence>
<dbReference type="GO" id="GO:0000262">
    <property type="term" value="C:mitochondrial chromosome"/>
    <property type="evidence" value="ECO:0007669"/>
    <property type="project" value="InterPro"/>
</dbReference>
<keyword evidence="8" id="KW-0234">DNA repair</keyword>
<feature type="compositionally biased region" description="Low complexity" evidence="10">
    <location>
        <begin position="311"/>
        <end position="370"/>
    </location>
</feature>
<dbReference type="Pfam" id="PF06420">
    <property type="entry name" value="Mgm101p"/>
    <property type="match status" value="1"/>
</dbReference>
<comment type="similarity">
    <text evidence="2">Belongs to the MGM101 family.</text>
</comment>
<dbReference type="KEGG" id="clup:CLUP02_16718"/>
<dbReference type="GO" id="GO:0036297">
    <property type="term" value="P:interstrand cross-link repair"/>
    <property type="evidence" value="ECO:0007669"/>
    <property type="project" value="TreeGrafter"/>
</dbReference>
<evidence type="ECO:0000256" key="10">
    <source>
        <dbReference type="SAM" id="MobiDB-lite"/>
    </source>
</evidence>
<evidence type="ECO:0000256" key="6">
    <source>
        <dbReference type="ARBA" id="ARBA00023125"/>
    </source>
</evidence>
<dbReference type="GO" id="GO:0000725">
    <property type="term" value="P:recombinational repair"/>
    <property type="evidence" value="ECO:0007669"/>
    <property type="project" value="TreeGrafter"/>
</dbReference>
<dbReference type="PANTHER" id="PTHR31404">
    <property type="entry name" value="MITOCHONDRIAL GENOME MAINTENANCE PROTEIN MGM101"/>
    <property type="match status" value="1"/>
</dbReference>
<feature type="compositionally biased region" description="Basic and acidic residues" evidence="10">
    <location>
        <begin position="170"/>
        <end position="181"/>
    </location>
</feature>
<accession>A0A9Q8T8C7</accession>
<evidence type="ECO:0000313" key="11">
    <source>
        <dbReference type="EMBL" id="UQC91184.1"/>
    </source>
</evidence>
<evidence type="ECO:0000256" key="4">
    <source>
        <dbReference type="ARBA" id="ARBA00022763"/>
    </source>
</evidence>
<reference evidence="11" key="1">
    <citation type="journal article" date="2021" name="Mol. Plant Microbe Interact.">
        <title>Complete Genome Sequence of the Plant-Pathogenic Fungus Colletotrichum lupini.</title>
        <authorList>
            <person name="Baroncelli R."/>
            <person name="Pensec F."/>
            <person name="Da Lio D."/>
            <person name="Boufleur T."/>
            <person name="Vicente I."/>
            <person name="Sarrocco S."/>
            <person name="Picot A."/>
            <person name="Baraldi E."/>
            <person name="Sukno S."/>
            <person name="Thon M."/>
            <person name="Le Floch G."/>
        </authorList>
    </citation>
    <scope>NUCLEOTIDE SEQUENCE</scope>
    <source>
        <strain evidence="11">IMI 504893</strain>
    </source>
</reference>
<feature type="compositionally biased region" description="Low complexity" evidence="10">
    <location>
        <begin position="185"/>
        <end position="198"/>
    </location>
</feature>
<feature type="compositionally biased region" description="Polar residues" evidence="10">
    <location>
        <begin position="10"/>
        <end position="28"/>
    </location>
</feature>
<name>A0A9Q8T8C7_9PEZI</name>
<keyword evidence="7" id="KW-0496">Mitochondrion</keyword>
<dbReference type="Proteomes" id="UP000830671">
    <property type="component" value="Chromosome 9"/>
</dbReference>
<evidence type="ECO:0000256" key="5">
    <source>
        <dbReference type="ARBA" id="ARBA00022946"/>
    </source>
</evidence>
<dbReference type="PANTHER" id="PTHR31404:SF0">
    <property type="entry name" value="MITOCHONDRIAL GENOME MAINTENANCE PROTEIN MGM101"/>
    <property type="match status" value="1"/>
</dbReference>
<evidence type="ECO:0000256" key="9">
    <source>
        <dbReference type="ARBA" id="ARBA00023271"/>
    </source>
</evidence>
<comment type="subcellular location">
    <subcellularLocation>
        <location evidence="1">Mitochondrion matrix</location>
        <location evidence="1">Mitochondrion nucleoid</location>
    </subcellularLocation>
</comment>
<proteinExistence type="inferred from homology"/>
<dbReference type="GO" id="GO:0003697">
    <property type="term" value="F:single-stranded DNA binding"/>
    <property type="evidence" value="ECO:0007669"/>
    <property type="project" value="InterPro"/>
</dbReference>
<evidence type="ECO:0000256" key="2">
    <source>
        <dbReference type="ARBA" id="ARBA00007053"/>
    </source>
</evidence>
<keyword evidence="4" id="KW-0227">DNA damage</keyword>
<protein>
    <recommendedName>
        <fullName evidence="3">Mitochondrial genome maintenance protein MGM101</fullName>
    </recommendedName>
</protein>
<dbReference type="AlphaFoldDB" id="A0A9Q8T8C7"/>
<feature type="region of interest" description="Disordered" evidence="10">
    <location>
        <begin position="1"/>
        <end position="59"/>
    </location>
</feature>